<protein>
    <submittedName>
        <fullName evidence="1">Uncharacterized protein</fullName>
    </submittedName>
</protein>
<proteinExistence type="predicted"/>
<feature type="non-terminal residue" evidence="1">
    <location>
        <position position="1"/>
    </location>
</feature>
<keyword evidence="2" id="KW-1185">Reference proteome</keyword>
<evidence type="ECO:0000313" key="2">
    <source>
        <dbReference type="Proteomes" id="UP001161017"/>
    </source>
</evidence>
<reference evidence="1" key="1">
    <citation type="journal article" date="2023" name="Genome Biol. Evol.">
        <title>First Whole Genome Sequence and Flow Cytometry Genome Size Data for the Lichen-Forming Fungus Ramalina farinacea (Ascomycota).</title>
        <authorList>
            <person name="Llewellyn T."/>
            <person name="Mian S."/>
            <person name="Hill R."/>
            <person name="Leitch I.J."/>
            <person name="Gaya E."/>
        </authorList>
    </citation>
    <scope>NUCLEOTIDE SEQUENCE</scope>
    <source>
        <strain evidence="1">LIQ254RAFAR</strain>
    </source>
</reference>
<evidence type="ECO:0000313" key="1">
    <source>
        <dbReference type="EMBL" id="MDI1491544.1"/>
    </source>
</evidence>
<dbReference type="EMBL" id="JAPUFD010000015">
    <property type="protein sequence ID" value="MDI1491544.1"/>
    <property type="molecule type" value="Genomic_DNA"/>
</dbReference>
<sequence length="254" mass="28871">IYYGILWQTSSFMASDAWCTIPFLTHKKSSLDRVHDVLLQAPKCMKLRTDMMDAEAKGLDERHEMLRERLYKLASGLLSRLEVYWELYREEVDTHYDHGQYFEVSDFTSDPLEWIVTAPDDVDFHDAFAATVIPDFDAAIAMMSGFLTASSLTDQARLAHRKRKAIHCASILEAVNWHNRQGPLSGGDHSIVVALKIVIHVAPSEMQKEKCRELLAEWGKARGVEGIATVWGSLLAGAFAPRFNPWEPTNHFYD</sequence>
<accession>A0AA43QTS5</accession>
<name>A0AA43QTS5_9LECA</name>
<dbReference type="AlphaFoldDB" id="A0AA43QTS5"/>
<comment type="caution">
    <text evidence="1">The sequence shown here is derived from an EMBL/GenBank/DDBJ whole genome shotgun (WGS) entry which is preliminary data.</text>
</comment>
<organism evidence="1 2">
    <name type="scientific">Ramalina farinacea</name>
    <dbReference type="NCBI Taxonomy" id="258253"/>
    <lineage>
        <taxon>Eukaryota</taxon>
        <taxon>Fungi</taxon>
        <taxon>Dikarya</taxon>
        <taxon>Ascomycota</taxon>
        <taxon>Pezizomycotina</taxon>
        <taxon>Lecanoromycetes</taxon>
        <taxon>OSLEUM clade</taxon>
        <taxon>Lecanoromycetidae</taxon>
        <taxon>Lecanorales</taxon>
        <taxon>Lecanorineae</taxon>
        <taxon>Ramalinaceae</taxon>
        <taxon>Ramalina</taxon>
    </lineage>
</organism>
<dbReference type="Proteomes" id="UP001161017">
    <property type="component" value="Unassembled WGS sequence"/>
</dbReference>
<gene>
    <name evidence="1" type="ORF">OHK93_002753</name>
</gene>